<dbReference type="InterPro" id="IPR036397">
    <property type="entry name" value="RNaseH_sf"/>
</dbReference>
<evidence type="ECO:0000313" key="2">
    <source>
        <dbReference type="Proteomes" id="UP000479190"/>
    </source>
</evidence>
<dbReference type="AlphaFoldDB" id="A0A6H5HZG1"/>
<dbReference type="Proteomes" id="UP000479190">
    <property type="component" value="Unassembled WGS sequence"/>
</dbReference>
<evidence type="ECO:0008006" key="3">
    <source>
        <dbReference type="Google" id="ProtNLM"/>
    </source>
</evidence>
<evidence type="ECO:0000313" key="1">
    <source>
        <dbReference type="EMBL" id="CAB0029021.1"/>
    </source>
</evidence>
<dbReference type="PANTHER" id="PTHR47326:SF1">
    <property type="entry name" value="HTH PSQ-TYPE DOMAIN-CONTAINING PROTEIN"/>
    <property type="match status" value="1"/>
</dbReference>
<dbReference type="EMBL" id="CADCXV010000236">
    <property type="protein sequence ID" value="CAB0029021.1"/>
    <property type="molecule type" value="Genomic_DNA"/>
</dbReference>
<keyword evidence="2" id="KW-1185">Reference proteome</keyword>
<organism evidence="1 2">
    <name type="scientific">Trichogramma brassicae</name>
    <dbReference type="NCBI Taxonomy" id="86971"/>
    <lineage>
        <taxon>Eukaryota</taxon>
        <taxon>Metazoa</taxon>
        <taxon>Ecdysozoa</taxon>
        <taxon>Arthropoda</taxon>
        <taxon>Hexapoda</taxon>
        <taxon>Insecta</taxon>
        <taxon>Pterygota</taxon>
        <taxon>Neoptera</taxon>
        <taxon>Endopterygota</taxon>
        <taxon>Hymenoptera</taxon>
        <taxon>Apocrita</taxon>
        <taxon>Proctotrupomorpha</taxon>
        <taxon>Chalcidoidea</taxon>
        <taxon>Trichogrammatidae</taxon>
        <taxon>Trichogramma</taxon>
    </lineage>
</organism>
<protein>
    <recommendedName>
        <fullName evidence="3">Tc1-like transposase DDE domain-containing protein</fullName>
    </recommendedName>
</protein>
<accession>A0A6H5HZG1</accession>
<dbReference type="Gene3D" id="3.30.420.10">
    <property type="entry name" value="Ribonuclease H-like superfamily/Ribonuclease H"/>
    <property type="match status" value="1"/>
</dbReference>
<name>A0A6H5HZG1_9HYME</name>
<dbReference type="PANTHER" id="PTHR47326">
    <property type="entry name" value="TRANSPOSABLE ELEMENT TC3 TRANSPOSASE-LIKE PROTEIN"/>
    <property type="match status" value="1"/>
</dbReference>
<dbReference type="OrthoDB" id="7699088at2759"/>
<dbReference type="GO" id="GO:0003676">
    <property type="term" value="F:nucleic acid binding"/>
    <property type="evidence" value="ECO:0007669"/>
    <property type="project" value="InterPro"/>
</dbReference>
<proteinExistence type="predicted"/>
<gene>
    <name evidence="1" type="ORF">TBRA_LOCUS1117</name>
</gene>
<reference evidence="1 2" key="1">
    <citation type="submission" date="2020-02" db="EMBL/GenBank/DDBJ databases">
        <authorList>
            <person name="Ferguson B K."/>
        </authorList>
    </citation>
    <scope>NUCLEOTIDE SEQUENCE [LARGE SCALE GENOMIC DNA]</scope>
</reference>
<sequence>MPSKFRIFYDKSNGSVMVKNPNGGRPQRERLIHQEAVLQVFEDDPQTNLSIVANQLNTSYSNCQRIMKDAGQHDFKFRKGQGLRPEDYPRRVAFCEGMLAAFEEDDTLLDRIIWTDECNYARQGSINNKNQHFWTAENPHLVREDKFQRRFNQHVWAGMVGDRLLGPVFCNAAFDGDSYLEFLEMDLTEMLDENFTREQQGELVLMHDGASAHAAAYVVDYLNEHWDQRWIGRYGHVAWHARSPDLNPLDYSHWGPSKDRVYHYGAPDSLEELGWRIEAYADEIPPESIQHSTREIVRRMEKCIEMEGGHFEQCL</sequence>